<reference evidence="2" key="1">
    <citation type="journal article" date="2012" name="Genome Res.">
        <title>Genomic characterization of the Bacillus cereus sensu lato species: Backdrop to the evolution of Bacillus anthracis.</title>
        <authorList>
            <person name="Zwick M.E."/>
            <person name="Joseph S.J."/>
            <person name="Didelot X."/>
            <person name="Chen P.E."/>
            <person name="Bishop-Lilly K.A."/>
            <person name="Stewart A.C."/>
            <person name="Willner K."/>
            <person name="Nolan N."/>
            <person name="Lentz S."/>
            <person name="Thomason M.K."/>
            <person name="Sozhamannan S."/>
            <person name="Mateczun A.J."/>
            <person name="Du L."/>
            <person name="Read T.D."/>
        </authorList>
    </citation>
    <scope>NUCLEOTIDE SEQUENCE [LARGE SCALE GENOMIC DNA]</scope>
    <source>
        <strain evidence="2">AH603</strain>
    </source>
</reference>
<evidence type="ECO:0008006" key="3">
    <source>
        <dbReference type="Google" id="ProtNLM"/>
    </source>
</evidence>
<feature type="transmembrane region" description="Helical" evidence="1">
    <location>
        <begin position="46"/>
        <end position="66"/>
    </location>
</feature>
<organism evidence="2">
    <name type="scientific">Bacillus mycoides</name>
    <dbReference type="NCBI Taxonomy" id="1405"/>
    <lineage>
        <taxon>Bacteria</taxon>
        <taxon>Bacillati</taxon>
        <taxon>Bacillota</taxon>
        <taxon>Bacilli</taxon>
        <taxon>Bacillales</taxon>
        <taxon>Bacillaceae</taxon>
        <taxon>Bacillus</taxon>
        <taxon>Bacillus cereus group</taxon>
    </lineage>
</organism>
<name>C2XV28_BACMY</name>
<dbReference type="InterPro" id="IPR025441">
    <property type="entry name" value="DUF4181"/>
</dbReference>
<dbReference type="AlphaFoldDB" id="C2XV28"/>
<sequence>MEMGTYTVWIIIIGVGIGGYFLEELLRKKLNMEKRGFFGYKHVNSLHVKLEIGLFFIYFIVSMVYTNNFENANVGYAFFAFFGVLWTLRAWMEWKYDRESKEYIISIIGLFTFFIAISLLLYFEPFSA</sequence>
<gene>
    <name evidence="2" type="ORF">bcere0026_25500</name>
</gene>
<feature type="transmembrane region" description="Helical" evidence="1">
    <location>
        <begin position="6"/>
        <end position="26"/>
    </location>
</feature>
<dbReference type="EMBL" id="ACMP01000075">
    <property type="protein sequence ID" value="EEL70456.1"/>
    <property type="molecule type" value="Genomic_DNA"/>
</dbReference>
<evidence type="ECO:0000256" key="1">
    <source>
        <dbReference type="SAM" id="Phobius"/>
    </source>
</evidence>
<comment type="caution">
    <text evidence="2">The sequence shown here is derived from an EMBL/GenBank/DDBJ whole genome shotgun (WGS) entry which is preliminary data.</text>
</comment>
<feature type="transmembrane region" description="Helical" evidence="1">
    <location>
        <begin position="72"/>
        <end position="91"/>
    </location>
</feature>
<proteinExistence type="predicted"/>
<evidence type="ECO:0000313" key="2">
    <source>
        <dbReference type="EMBL" id="EEL70456.1"/>
    </source>
</evidence>
<feature type="transmembrane region" description="Helical" evidence="1">
    <location>
        <begin position="103"/>
        <end position="123"/>
    </location>
</feature>
<dbReference type="Proteomes" id="UP000001753">
    <property type="component" value="Chromosome"/>
</dbReference>
<keyword evidence="1" id="KW-1133">Transmembrane helix</keyword>
<protein>
    <recommendedName>
        <fullName evidence="3">Polysugar degrading enzyme</fullName>
    </recommendedName>
</protein>
<dbReference type="HOGENOM" id="CLU_137201_0_0_9"/>
<dbReference type="Pfam" id="PF13789">
    <property type="entry name" value="DUF4181"/>
    <property type="match status" value="1"/>
</dbReference>
<keyword evidence="1" id="KW-0812">Transmembrane</keyword>
<accession>C2XV28</accession>
<keyword evidence="1" id="KW-0472">Membrane</keyword>